<dbReference type="AlphaFoldDB" id="A0A1E1KKB0"/>
<name>A0A1E1KKB0_9HELO</name>
<organism evidence="1 2">
    <name type="scientific">Rhynchosporium agropyri</name>
    <dbReference type="NCBI Taxonomy" id="914238"/>
    <lineage>
        <taxon>Eukaryota</taxon>
        <taxon>Fungi</taxon>
        <taxon>Dikarya</taxon>
        <taxon>Ascomycota</taxon>
        <taxon>Pezizomycotina</taxon>
        <taxon>Leotiomycetes</taxon>
        <taxon>Helotiales</taxon>
        <taxon>Ploettnerulaceae</taxon>
        <taxon>Rhynchosporium</taxon>
    </lineage>
</organism>
<reference evidence="2" key="1">
    <citation type="submission" date="2016-03" db="EMBL/GenBank/DDBJ databases">
        <authorList>
            <person name="Guldener U."/>
        </authorList>
    </citation>
    <scope>NUCLEOTIDE SEQUENCE [LARGE SCALE GENOMIC DNA]</scope>
    <source>
        <strain evidence="2">04CH-RAC-A.6.1</strain>
    </source>
</reference>
<accession>A0A1E1KKB0</accession>
<gene>
    <name evidence="1" type="ORF">RAG0_07176</name>
</gene>
<dbReference type="EMBL" id="FJUX01000036">
    <property type="protein sequence ID" value="CZS98411.1"/>
    <property type="molecule type" value="Genomic_DNA"/>
</dbReference>
<protein>
    <submittedName>
        <fullName evidence="1">Uncharacterized protein</fullName>
    </submittedName>
</protein>
<proteinExistence type="predicted"/>
<dbReference type="Proteomes" id="UP000178912">
    <property type="component" value="Unassembled WGS sequence"/>
</dbReference>
<keyword evidence="2" id="KW-1185">Reference proteome</keyword>
<evidence type="ECO:0000313" key="2">
    <source>
        <dbReference type="Proteomes" id="UP000178912"/>
    </source>
</evidence>
<sequence length="127" mass="14273">MVTAADVGNYYLHAAANHTWSSQSTPEGYPSDQEYCKFPVRIAELKKGRHGRASICAGCVASSSYPQKERGRYASNCQVRRVIKFGQSTEQDSRRLNCEVLDEVGITREDMRSVAMQITIMFLFLSL</sequence>
<evidence type="ECO:0000313" key="1">
    <source>
        <dbReference type="EMBL" id="CZS98411.1"/>
    </source>
</evidence>